<evidence type="ECO:0000256" key="1">
    <source>
        <dbReference type="ARBA" id="ARBA00004141"/>
    </source>
</evidence>
<feature type="transmembrane region" description="Helical" evidence="6">
    <location>
        <begin position="606"/>
        <end position="625"/>
    </location>
</feature>
<feature type="transmembrane region" description="Helical" evidence="6">
    <location>
        <begin position="65"/>
        <end position="83"/>
    </location>
</feature>
<dbReference type="EMBL" id="GG738907">
    <property type="protein sequence ID" value="EFC38433.1"/>
    <property type="molecule type" value="Genomic_DNA"/>
</dbReference>
<dbReference type="AlphaFoldDB" id="D2VXG0"/>
<name>D2VXG0_NAEGR</name>
<dbReference type="Proteomes" id="UP000006671">
    <property type="component" value="Unassembled WGS sequence"/>
</dbReference>
<dbReference type="InParanoid" id="D2VXG0"/>
<dbReference type="InterPro" id="IPR039031">
    <property type="entry name" value="Mucolipin"/>
</dbReference>
<dbReference type="RefSeq" id="XP_002671177.1">
    <property type="nucleotide sequence ID" value="XM_002671131.1"/>
</dbReference>
<dbReference type="VEuPathDB" id="AmoebaDB:NAEGRDRAFT_73734"/>
<protein>
    <submittedName>
        <fullName evidence="8">Predicted protein</fullName>
    </submittedName>
</protein>
<dbReference type="PANTHER" id="PTHR12127">
    <property type="entry name" value="MUCOLIPIN"/>
    <property type="match status" value="1"/>
</dbReference>
<keyword evidence="2 6" id="KW-0812">Transmembrane</keyword>
<keyword evidence="3 6" id="KW-1133">Transmembrane helix</keyword>
<evidence type="ECO:0000313" key="9">
    <source>
        <dbReference type="Proteomes" id="UP000006671"/>
    </source>
</evidence>
<evidence type="ECO:0000313" key="8">
    <source>
        <dbReference type="EMBL" id="EFC38433.1"/>
    </source>
</evidence>
<reference evidence="8 9" key="1">
    <citation type="journal article" date="2010" name="Cell">
        <title>The genome of Naegleria gruberi illuminates early eukaryotic versatility.</title>
        <authorList>
            <person name="Fritz-Laylin L.K."/>
            <person name="Prochnik S.E."/>
            <person name="Ginger M.L."/>
            <person name="Dacks J.B."/>
            <person name="Carpenter M.L."/>
            <person name="Field M.C."/>
            <person name="Kuo A."/>
            <person name="Paredez A."/>
            <person name="Chapman J."/>
            <person name="Pham J."/>
            <person name="Shu S."/>
            <person name="Neupane R."/>
            <person name="Cipriano M."/>
            <person name="Mancuso J."/>
            <person name="Tu H."/>
            <person name="Salamov A."/>
            <person name="Lindquist E."/>
            <person name="Shapiro H."/>
            <person name="Lucas S."/>
            <person name="Grigoriev I.V."/>
            <person name="Cande W.Z."/>
            <person name="Fulton C."/>
            <person name="Rokhsar D.S."/>
            <person name="Dawson S.C."/>
        </authorList>
    </citation>
    <scope>NUCLEOTIDE SEQUENCE [LARGE SCALE GENOMIC DNA]</scope>
    <source>
        <strain evidence="8 9">NEG-M</strain>
    </source>
</reference>
<feature type="region of interest" description="Disordered" evidence="5">
    <location>
        <begin position="761"/>
        <end position="806"/>
    </location>
</feature>
<feature type="transmembrane region" description="Helical" evidence="6">
    <location>
        <begin position="646"/>
        <end position="668"/>
    </location>
</feature>
<dbReference type="OMA" id="WANIVQY"/>
<sequence length="929" mass="104979">MFGTKTKEEEEQGSSSITSKLSSLAKKIKKNALYRKLVPKIPMREELKLSAWDKFIKYRRFPFKFCTHIILLALVTAQLFLFAGNREDYLSNAGKIIANNFLPEGYLSSKDAKNGYNTFYFDNCADIVTHIAWTVGQYYRLKDKAPTYLELTGRDGHGSYSLKPHGNTPFMTDRKSNKFGVQKLSIGPSDKQQLQNSIKKQLYLQEIFEKKKLGSESDEDTAEVPATLSHDAIPNPVEMLISRYTNMSLPIQNFQKKLNKDTTSDTFFLSVNDTFGPFTPFVDPDQPKIISDQEDVKIIDPEGLQKYILTFTEITLKFTYKNIFTQGTFPELLIWDIALSYDFSTGAGVIPVTLRYDVGLGLENEQDFNAANVLSSPLTWISILIIVFALFSLFLIFRAIYRSFRFIKKAMKKDRSIFQMMLMESTDDMDETEQKSVDLHNSSVLSESTPLVGINNSSPQTKPVAVKNAKKRFDEEMNESYGSAISGMTFTSQYYQHVLDKHQSELHQLQTQKEEEEDFTPSKKVHLPGIPFRIVTGEIGVPTPEHIIAAKAELSPNFTPKLKHKLKFFNPWHVLGIISNLFCIVSSCMVFTNVTYQYFSLDATNILLGLSAIFMWANIVQYLSHSPKFYVLIKSLRKGLPNIGRFIIGAAPLLIGYALCGMVLFGSYTESFQGFQNSLITLFSAANGDALIDTFNSLFGQNSVIAYFSRIYLVTFVCLFTYSVINIFILIMEDAYFSVKEANIKKEAAEAAAQAIEEFKKGGKGGAGSQNQQGGNENDTRSDSMFNDAGSWKKGGQNDEDDDVERLQDERSKIDVLINLLSELRSGQLLGEGEEQDPQNTIQQKNLSEKLTRLLVNRNLKKIRRKKSDPYMKSALSSSFKKFEVGSFGEKKKKETKFNLDLNESIDDGTLIEVYDEDDEMASPTPPNL</sequence>
<dbReference type="GO" id="GO:0016020">
    <property type="term" value="C:membrane"/>
    <property type="evidence" value="ECO:0007669"/>
    <property type="project" value="UniProtKB-SubCell"/>
</dbReference>
<dbReference type="OrthoDB" id="263481at2759"/>
<dbReference type="KEGG" id="ngr:NAEGRDRAFT_73734"/>
<proteinExistence type="predicted"/>
<dbReference type="GO" id="GO:0072345">
    <property type="term" value="F:NAADP-sensitive calcium-release channel activity"/>
    <property type="evidence" value="ECO:0007669"/>
    <property type="project" value="TreeGrafter"/>
</dbReference>
<evidence type="ECO:0000256" key="4">
    <source>
        <dbReference type="ARBA" id="ARBA00023136"/>
    </source>
</evidence>
<comment type="subcellular location">
    <subcellularLocation>
        <location evidence="1">Membrane</location>
        <topology evidence="1">Multi-pass membrane protein</topology>
    </subcellularLocation>
</comment>
<evidence type="ECO:0000259" key="7">
    <source>
        <dbReference type="Pfam" id="PF08016"/>
    </source>
</evidence>
<evidence type="ECO:0000256" key="2">
    <source>
        <dbReference type="ARBA" id="ARBA00022692"/>
    </source>
</evidence>
<feature type="transmembrane region" description="Helical" evidence="6">
    <location>
        <begin position="572"/>
        <end position="594"/>
    </location>
</feature>
<organism evidence="9">
    <name type="scientific">Naegleria gruberi</name>
    <name type="common">Amoeba</name>
    <dbReference type="NCBI Taxonomy" id="5762"/>
    <lineage>
        <taxon>Eukaryota</taxon>
        <taxon>Discoba</taxon>
        <taxon>Heterolobosea</taxon>
        <taxon>Tetramitia</taxon>
        <taxon>Eutetramitia</taxon>
        <taxon>Vahlkampfiidae</taxon>
        <taxon>Naegleria</taxon>
    </lineage>
</organism>
<evidence type="ECO:0000256" key="5">
    <source>
        <dbReference type="SAM" id="MobiDB-lite"/>
    </source>
</evidence>
<dbReference type="InterPro" id="IPR013122">
    <property type="entry name" value="PKD1_2_channel"/>
</dbReference>
<dbReference type="PANTHER" id="PTHR12127:SF7">
    <property type="entry name" value="SD02261P"/>
    <property type="match status" value="1"/>
</dbReference>
<dbReference type="eggNOG" id="KOG3733">
    <property type="taxonomic scope" value="Eukaryota"/>
</dbReference>
<feature type="transmembrane region" description="Helical" evidence="6">
    <location>
        <begin position="378"/>
        <end position="401"/>
    </location>
</feature>
<evidence type="ECO:0000256" key="3">
    <source>
        <dbReference type="ARBA" id="ARBA00022989"/>
    </source>
</evidence>
<dbReference type="GeneID" id="8858277"/>
<dbReference type="Pfam" id="PF08016">
    <property type="entry name" value="PKD_channel"/>
    <property type="match status" value="1"/>
</dbReference>
<evidence type="ECO:0000256" key="6">
    <source>
        <dbReference type="SAM" id="Phobius"/>
    </source>
</evidence>
<keyword evidence="4 6" id="KW-0472">Membrane</keyword>
<feature type="domain" description="Polycystin cation channel PKD1/PKD2" evidence="7">
    <location>
        <begin position="591"/>
        <end position="738"/>
    </location>
</feature>
<feature type="transmembrane region" description="Helical" evidence="6">
    <location>
        <begin position="711"/>
        <end position="731"/>
    </location>
</feature>
<dbReference type="Gene3D" id="1.10.287.70">
    <property type="match status" value="1"/>
</dbReference>
<gene>
    <name evidence="8" type="ORF">NAEGRDRAFT_73734</name>
</gene>
<keyword evidence="9" id="KW-1185">Reference proteome</keyword>
<accession>D2VXG0</accession>